<feature type="transmembrane region" description="Helical" evidence="1">
    <location>
        <begin position="312"/>
        <end position="332"/>
    </location>
</feature>
<keyword evidence="1" id="KW-0812">Transmembrane</keyword>
<gene>
    <name evidence="2" type="ORF">Airi02_033360</name>
</gene>
<protein>
    <submittedName>
        <fullName evidence="2">Uncharacterized protein</fullName>
    </submittedName>
</protein>
<feature type="transmembrane region" description="Helical" evidence="1">
    <location>
        <begin position="278"/>
        <end position="300"/>
    </location>
</feature>
<evidence type="ECO:0000313" key="2">
    <source>
        <dbReference type="EMBL" id="GLY85407.1"/>
    </source>
</evidence>
<reference evidence="2" key="1">
    <citation type="submission" date="2023-03" db="EMBL/GenBank/DDBJ databases">
        <title>Actinoallomurus iriomotensis NBRC 103684.</title>
        <authorList>
            <person name="Ichikawa N."/>
            <person name="Sato H."/>
            <person name="Tonouchi N."/>
        </authorList>
    </citation>
    <scope>NUCLEOTIDE SEQUENCE</scope>
    <source>
        <strain evidence="2">NBRC 103684</strain>
    </source>
</reference>
<feature type="transmembrane region" description="Helical" evidence="1">
    <location>
        <begin position="28"/>
        <end position="48"/>
    </location>
</feature>
<evidence type="ECO:0000256" key="1">
    <source>
        <dbReference type="SAM" id="Phobius"/>
    </source>
</evidence>
<dbReference type="EMBL" id="BSTK01000004">
    <property type="protein sequence ID" value="GLY85407.1"/>
    <property type="molecule type" value="Genomic_DNA"/>
</dbReference>
<keyword evidence="1" id="KW-0472">Membrane</keyword>
<comment type="caution">
    <text evidence="2">The sequence shown here is derived from an EMBL/GenBank/DDBJ whole genome shotgun (WGS) entry which is preliminary data.</text>
</comment>
<accession>A0A9W6S446</accession>
<keyword evidence="1" id="KW-1133">Transmembrane helix</keyword>
<organism evidence="2 3">
    <name type="scientific">Actinoallomurus iriomotensis</name>
    <dbReference type="NCBI Taxonomy" id="478107"/>
    <lineage>
        <taxon>Bacteria</taxon>
        <taxon>Bacillati</taxon>
        <taxon>Actinomycetota</taxon>
        <taxon>Actinomycetes</taxon>
        <taxon>Streptosporangiales</taxon>
        <taxon>Thermomonosporaceae</taxon>
        <taxon>Actinoallomurus</taxon>
    </lineage>
</organism>
<evidence type="ECO:0000313" key="3">
    <source>
        <dbReference type="Proteomes" id="UP001165074"/>
    </source>
</evidence>
<dbReference type="AlphaFoldDB" id="A0A9W6S446"/>
<proteinExistence type="predicted"/>
<name>A0A9W6S446_9ACTN</name>
<feature type="transmembrane region" description="Helical" evidence="1">
    <location>
        <begin position="250"/>
        <end position="272"/>
    </location>
</feature>
<sequence length="638" mass="68293">MAVFAVRRAYVSAAGVFDRGGLMSTIPLVLKLVVVATCVECVVLRRRIAFRSARGENTLLDLFSARPPLLQLELSAALSVVVWAPLMWLSHWPLDVAAELAGVGALIVVGLALGLAKGAEAVLGAAVVFGLVTPDDRLFTGFVLPTAAAYLIRVVHTDPDFWRTGVQQMRALSRQTADLAPPTLVDRFWQAVLVVVAALPVVAVATMPMSGATVTDQILRWTAAAMVTGQLAGTLWSAAPLPRTFRHIQAGALTASVLVAAAVAASPFGGWLAHLWPLSLPGVAGGLILVVIAALSHLGYVHGRGWWQAGALLFRVPLAAGVFPFALGVAFHPGHGRIVAATLLATAEAAAAAAGRRRPRPDHANAAWAARTVGWPLEKWTYQLRPWQYDAFLRRPGKPDHLLVRTYASFAVRSARGEMITGQDYLVRDPGLLRPLSGAAALVWADLATRALDLVDEQVVPRYPREHLETLRKAQRNTRADVAYATGMVLAYAEHWPKAYGELRNAGDLYRRIGATHRAALTTAAAAYISAAHLAQPGSAGRDLETIPGPVAGEPAIEYVTTIARAAIERCEPSPGPPLTDAVLLASLRRDPDAPVWGRSFRIALLELLNQARNGAADLVDSASWRNKLRIRGSGRLR</sequence>
<feature type="transmembrane region" description="Helical" evidence="1">
    <location>
        <begin position="188"/>
        <end position="206"/>
    </location>
</feature>
<feature type="transmembrane region" description="Helical" evidence="1">
    <location>
        <begin position="218"/>
        <end position="238"/>
    </location>
</feature>
<keyword evidence="3" id="KW-1185">Reference proteome</keyword>
<dbReference type="Proteomes" id="UP001165074">
    <property type="component" value="Unassembled WGS sequence"/>
</dbReference>